<evidence type="ECO:0000256" key="1">
    <source>
        <dbReference type="SAM" id="MobiDB-lite"/>
    </source>
</evidence>
<keyword evidence="3" id="KW-1185">Reference proteome</keyword>
<feature type="region of interest" description="Disordered" evidence="1">
    <location>
        <begin position="45"/>
        <end position="69"/>
    </location>
</feature>
<proteinExistence type="predicted"/>
<dbReference type="EMBL" id="BGPR01014381">
    <property type="protein sequence ID" value="GBN64966.1"/>
    <property type="molecule type" value="Genomic_DNA"/>
</dbReference>
<organism evidence="2 3">
    <name type="scientific">Araneus ventricosus</name>
    <name type="common">Orbweaver spider</name>
    <name type="synonym">Epeira ventricosa</name>
    <dbReference type="NCBI Taxonomy" id="182803"/>
    <lineage>
        <taxon>Eukaryota</taxon>
        <taxon>Metazoa</taxon>
        <taxon>Ecdysozoa</taxon>
        <taxon>Arthropoda</taxon>
        <taxon>Chelicerata</taxon>
        <taxon>Arachnida</taxon>
        <taxon>Araneae</taxon>
        <taxon>Araneomorphae</taxon>
        <taxon>Entelegynae</taxon>
        <taxon>Araneoidea</taxon>
        <taxon>Araneidae</taxon>
        <taxon>Araneus</taxon>
    </lineage>
</organism>
<comment type="caution">
    <text evidence="2">The sequence shown here is derived from an EMBL/GenBank/DDBJ whole genome shotgun (WGS) entry which is preliminary data.</text>
</comment>
<dbReference type="Proteomes" id="UP000499080">
    <property type="component" value="Unassembled WGS sequence"/>
</dbReference>
<protein>
    <submittedName>
        <fullName evidence="2">Uncharacterized protein</fullName>
    </submittedName>
</protein>
<reference evidence="2 3" key="1">
    <citation type="journal article" date="2019" name="Sci. Rep.">
        <title>Orb-weaving spider Araneus ventricosus genome elucidates the spidroin gene catalogue.</title>
        <authorList>
            <person name="Kono N."/>
            <person name="Nakamura H."/>
            <person name="Ohtoshi R."/>
            <person name="Moran D.A.P."/>
            <person name="Shinohara A."/>
            <person name="Yoshida Y."/>
            <person name="Fujiwara M."/>
            <person name="Mori M."/>
            <person name="Tomita M."/>
            <person name="Arakawa K."/>
        </authorList>
    </citation>
    <scope>NUCLEOTIDE SEQUENCE [LARGE SCALE GENOMIC DNA]</scope>
</reference>
<name>A0A4Y2QNV8_ARAVE</name>
<sequence>MIGNEEGDTLAKEATRLERIDYFFSTSCLQTRNEGDVLLAGRHVPQEPDSSARQLQPLLPPPQADFPLKQRPTQVRGHVLPNTIVSPNYYYTPGWHSKKRNNKNNGF</sequence>
<accession>A0A4Y2QNV8</accession>
<dbReference type="AlphaFoldDB" id="A0A4Y2QNV8"/>
<evidence type="ECO:0000313" key="2">
    <source>
        <dbReference type="EMBL" id="GBN64966.1"/>
    </source>
</evidence>
<evidence type="ECO:0000313" key="3">
    <source>
        <dbReference type="Proteomes" id="UP000499080"/>
    </source>
</evidence>
<gene>
    <name evidence="2" type="ORF">AVEN_254827_1</name>
</gene>